<dbReference type="PRINTS" id="PR00886">
    <property type="entry name" value="HIGHMOBLTY12"/>
</dbReference>
<organism evidence="5 6">
    <name type="scientific">Chara braunii</name>
    <name type="common">Braun's stonewort</name>
    <dbReference type="NCBI Taxonomy" id="69332"/>
    <lineage>
        <taxon>Eukaryota</taxon>
        <taxon>Viridiplantae</taxon>
        <taxon>Streptophyta</taxon>
        <taxon>Charophyceae</taxon>
        <taxon>Charales</taxon>
        <taxon>Characeae</taxon>
        <taxon>Chara</taxon>
    </lineage>
</organism>
<dbReference type="STRING" id="69332.A0A388LPT4"/>
<dbReference type="EMBL" id="BFEA01000469">
    <property type="protein sequence ID" value="GBG84245.1"/>
    <property type="molecule type" value="Genomic_DNA"/>
</dbReference>
<feature type="DNA-binding region" description="HMG box" evidence="2">
    <location>
        <begin position="1"/>
        <end position="61"/>
    </location>
</feature>
<evidence type="ECO:0000256" key="1">
    <source>
        <dbReference type="ARBA" id="ARBA00023125"/>
    </source>
</evidence>
<protein>
    <recommendedName>
        <fullName evidence="4">HMG box domain-containing protein</fullName>
    </recommendedName>
</protein>
<comment type="caution">
    <text evidence="5">The sequence shown here is derived from an EMBL/GenBank/DDBJ whole genome shotgun (WGS) entry which is preliminary data.</text>
</comment>
<dbReference type="Pfam" id="PF00505">
    <property type="entry name" value="HMG_box"/>
    <property type="match status" value="1"/>
</dbReference>
<dbReference type="PROSITE" id="PS50118">
    <property type="entry name" value="HMG_BOX_2"/>
    <property type="match status" value="1"/>
</dbReference>
<dbReference type="Gene3D" id="1.10.30.10">
    <property type="entry name" value="High mobility group box domain"/>
    <property type="match status" value="1"/>
</dbReference>
<evidence type="ECO:0000256" key="2">
    <source>
        <dbReference type="PROSITE-ProRule" id="PRU00267"/>
    </source>
</evidence>
<feature type="region of interest" description="Disordered" evidence="3">
    <location>
        <begin position="36"/>
        <end position="66"/>
    </location>
</feature>
<dbReference type="GO" id="GO:0005634">
    <property type="term" value="C:nucleus"/>
    <property type="evidence" value="ECO:0007669"/>
    <property type="project" value="UniProtKB-UniRule"/>
</dbReference>
<accession>A0A388LPT4</accession>
<name>A0A388LPT4_CHABU</name>
<dbReference type="PANTHER" id="PTHR48112">
    <property type="entry name" value="HIGH MOBILITY GROUP PROTEIN DSP1"/>
    <property type="match status" value="1"/>
</dbReference>
<dbReference type="InterPro" id="IPR036910">
    <property type="entry name" value="HMG_box_dom_sf"/>
</dbReference>
<keyword evidence="1 2" id="KW-0238">DNA-binding</keyword>
<evidence type="ECO:0000313" key="5">
    <source>
        <dbReference type="EMBL" id="GBG84245.1"/>
    </source>
</evidence>
<dbReference type="InterPro" id="IPR009071">
    <property type="entry name" value="HMG_box_dom"/>
</dbReference>
<reference evidence="5 6" key="1">
    <citation type="journal article" date="2018" name="Cell">
        <title>The Chara Genome: Secondary Complexity and Implications for Plant Terrestrialization.</title>
        <authorList>
            <person name="Nishiyama T."/>
            <person name="Sakayama H."/>
            <person name="Vries J.D."/>
            <person name="Buschmann H."/>
            <person name="Saint-Marcoux D."/>
            <person name="Ullrich K.K."/>
            <person name="Haas F.B."/>
            <person name="Vanderstraeten L."/>
            <person name="Becker D."/>
            <person name="Lang D."/>
            <person name="Vosolsobe S."/>
            <person name="Rombauts S."/>
            <person name="Wilhelmsson P.K.I."/>
            <person name="Janitza P."/>
            <person name="Kern R."/>
            <person name="Heyl A."/>
            <person name="Rumpler F."/>
            <person name="Villalobos L.I.A.C."/>
            <person name="Clay J.M."/>
            <person name="Skokan R."/>
            <person name="Toyoda A."/>
            <person name="Suzuki Y."/>
            <person name="Kagoshima H."/>
            <person name="Schijlen E."/>
            <person name="Tajeshwar N."/>
            <person name="Catarino B."/>
            <person name="Hetherington A.J."/>
            <person name="Saltykova A."/>
            <person name="Bonnot C."/>
            <person name="Breuninger H."/>
            <person name="Symeonidi A."/>
            <person name="Radhakrishnan G.V."/>
            <person name="Van Nieuwerburgh F."/>
            <person name="Deforce D."/>
            <person name="Chang C."/>
            <person name="Karol K.G."/>
            <person name="Hedrich R."/>
            <person name="Ulvskov P."/>
            <person name="Glockner G."/>
            <person name="Delwiche C.F."/>
            <person name="Petrasek J."/>
            <person name="Van de Peer Y."/>
            <person name="Friml J."/>
            <person name="Beilby M."/>
            <person name="Dolan L."/>
            <person name="Kohara Y."/>
            <person name="Sugano S."/>
            <person name="Fujiyama A."/>
            <person name="Delaux P.-M."/>
            <person name="Quint M."/>
            <person name="TheiBen G."/>
            <person name="Hagemann M."/>
            <person name="Harholt J."/>
            <person name="Dunand C."/>
            <person name="Zachgo S."/>
            <person name="Langdale J."/>
            <person name="Maumus F."/>
            <person name="Straeten D.V.D."/>
            <person name="Gould S.B."/>
            <person name="Rensing S.A."/>
        </authorList>
    </citation>
    <scope>NUCLEOTIDE SEQUENCE [LARGE SCALE GENOMIC DNA]</scope>
    <source>
        <strain evidence="5 6">S276</strain>
    </source>
</reference>
<feature type="compositionally biased region" description="Basic and acidic residues" evidence="3">
    <location>
        <begin position="36"/>
        <end position="55"/>
    </location>
</feature>
<dbReference type="SMART" id="SM00398">
    <property type="entry name" value="HMG"/>
    <property type="match status" value="1"/>
</dbReference>
<dbReference type="Gramene" id="GBG84245">
    <property type="protein sequence ID" value="GBG84245"/>
    <property type="gene ID" value="CBR_g38216"/>
</dbReference>
<evidence type="ECO:0000256" key="3">
    <source>
        <dbReference type="SAM" id="MobiDB-lite"/>
    </source>
</evidence>
<dbReference type="GO" id="GO:0003677">
    <property type="term" value="F:DNA binding"/>
    <property type="evidence" value="ECO:0007669"/>
    <property type="project" value="UniProtKB-UniRule"/>
</dbReference>
<dbReference type="OMA" id="YQDEMAS"/>
<evidence type="ECO:0000313" key="6">
    <source>
        <dbReference type="Proteomes" id="UP000265515"/>
    </source>
</evidence>
<dbReference type="SUPFAM" id="SSF47095">
    <property type="entry name" value="HMG-box"/>
    <property type="match status" value="1"/>
</dbReference>
<proteinExistence type="predicted"/>
<keyword evidence="2" id="KW-0539">Nucleus</keyword>
<dbReference type="PANTHER" id="PTHR48112:SF22">
    <property type="entry name" value="MITOCHONDRIAL TRANSCRIPTION FACTOR A, ISOFORM B"/>
    <property type="match status" value="1"/>
</dbReference>
<feature type="domain" description="HMG box" evidence="4">
    <location>
        <begin position="1"/>
        <end position="61"/>
    </location>
</feature>
<dbReference type="OrthoDB" id="1919336at2759"/>
<dbReference type="InterPro" id="IPR050342">
    <property type="entry name" value="HMGB"/>
</dbReference>
<dbReference type="AlphaFoldDB" id="A0A388LPT4"/>
<keyword evidence="6" id="KW-1185">Reference proteome</keyword>
<dbReference type="Proteomes" id="UP000265515">
    <property type="component" value="Unassembled WGS sequence"/>
</dbReference>
<evidence type="ECO:0000259" key="4">
    <source>
        <dbReference type="PROSITE" id="PS50118"/>
    </source>
</evidence>
<sequence>MFFCKDHRDVVKSEHPDVSFGEIGKILGQQWSNMSEKEKKPYLKKAEDDKKRYQDEMASYEPEGSD</sequence>
<gene>
    <name evidence="5" type="ORF">CBR_g38216</name>
</gene>